<sequence>MNENEINDPSTPLLRRRYVPSRENSVEDVKPRILKLDLESRQLKRKDSNVDLTEELKVIVDEVEGREHKEDDKVEDGLLAVKKTTLWGLIASELTRGYSLQNDEERFIEKRRKVYAFLYVFIELEKFLFYGFLQCLDAFCYVFTILPIRCILAFFQCIFRMRSWTHANTCDFLKIFIIISASTMMHFIDTSRIYHLVRGQGIIKLYIVYNMLEVADKLFSSFGQDILDALMWTATENGKKPKYFSTFLHLLATIAYAFSHAFLVLLQATTLNVAFNSQSQSLLTILISNNFVELKGSVFKKFAKPNLFQMSCSDVRERI</sequence>
<evidence type="ECO:0000313" key="1">
    <source>
        <dbReference type="Proteomes" id="UP000887576"/>
    </source>
</evidence>
<reference evidence="2" key="1">
    <citation type="submission" date="2022-11" db="UniProtKB">
        <authorList>
            <consortium name="WormBaseParasite"/>
        </authorList>
    </citation>
    <scope>IDENTIFICATION</scope>
</reference>
<name>A0AC34PXA8_9BILA</name>
<dbReference type="Proteomes" id="UP000887576">
    <property type="component" value="Unplaced"/>
</dbReference>
<dbReference type="WBParaSite" id="JU765_v2.g10867.t1">
    <property type="protein sequence ID" value="JU765_v2.g10867.t1"/>
    <property type="gene ID" value="JU765_v2.g10867"/>
</dbReference>
<proteinExistence type="predicted"/>
<evidence type="ECO:0000313" key="2">
    <source>
        <dbReference type="WBParaSite" id="JU765_v2.g10867.t1"/>
    </source>
</evidence>
<accession>A0AC34PXA8</accession>
<protein>
    <submittedName>
        <fullName evidence="2">Gustatory receptor</fullName>
    </submittedName>
</protein>
<organism evidence="1 2">
    <name type="scientific">Panagrolaimus sp. JU765</name>
    <dbReference type="NCBI Taxonomy" id="591449"/>
    <lineage>
        <taxon>Eukaryota</taxon>
        <taxon>Metazoa</taxon>
        <taxon>Ecdysozoa</taxon>
        <taxon>Nematoda</taxon>
        <taxon>Chromadorea</taxon>
        <taxon>Rhabditida</taxon>
        <taxon>Tylenchina</taxon>
        <taxon>Panagrolaimomorpha</taxon>
        <taxon>Panagrolaimoidea</taxon>
        <taxon>Panagrolaimidae</taxon>
        <taxon>Panagrolaimus</taxon>
    </lineage>
</organism>